<reference evidence="1 2" key="1">
    <citation type="submission" date="2024-04" db="EMBL/GenBank/DDBJ databases">
        <authorList>
            <person name="Fracassetti M."/>
        </authorList>
    </citation>
    <scope>NUCLEOTIDE SEQUENCE [LARGE SCALE GENOMIC DNA]</scope>
</reference>
<evidence type="ECO:0000313" key="2">
    <source>
        <dbReference type="Proteomes" id="UP001497516"/>
    </source>
</evidence>
<proteinExistence type="predicted"/>
<dbReference type="AlphaFoldDB" id="A0AAV2E9U9"/>
<dbReference type="Proteomes" id="UP001497516">
    <property type="component" value="Chromosome 4"/>
</dbReference>
<gene>
    <name evidence="1" type="ORF">LTRI10_LOCUS23891</name>
</gene>
<name>A0AAV2E9U9_9ROSI</name>
<organism evidence="1 2">
    <name type="scientific">Linum trigynum</name>
    <dbReference type="NCBI Taxonomy" id="586398"/>
    <lineage>
        <taxon>Eukaryota</taxon>
        <taxon>Viridiplantae</taxon>
        <taxon>Streptophyta</taxon>
        <taxon>Embryophyta</taxon>
        <taxon>Tracheophyta</taxon>
        <taxon>Spermatophyta</taxon>
        <taxon>Magnoliopsida</taxon>
        <taxon>eudicotyledons</taxon>
        <taxon>Gunneridae</taxon>
        <taxon>Pentapetalae</taxon>
        <taxon>rosids</taxon>
        <taxon>fabids</taxon>
        <taxon>Malpighiales</taxon>
        <taxon>Linaceae</taxon>
        <taxon>Linum</taxon>
    </lineage>
</organism>
<keyword evidence="2" id="KW-1185">Reference proteome</keyword>
<accession>A0AAV2E9U9</accession>
<evidence type="ECO:0000313" key="1">
    <source>
        <dbReference type="EMBL" id="CAL1382574.1"/>
    </source>
</evidence>
<dbReference type="EMBL" id="OZ034817">
    <property type="protein sequence ID" value="CAL1382574.1"/>
    <property type="molecule type" value="Genomic_DNA"/>
</dbReference>
<protein>
    <submittedName>
        <fullName evidence="1">Uncharacterized protein</fullName>
    </submittedName>
</protein>
<sequence>MEKVEGGYRYWWKDEGIDCGESHRHLLSTLCCWKSRGRLLAIGTLRLSPKSNSDSQLPPASFILLTALIQPPPTVAPIPGKKFR</sequence>